<feature type="compositionally biased region" description="Basic residues" evidence="1">
    <location>
        <begin position="1305"/>
        <end position="1342"/>
    </location>
</feature>
<dbReference type="EMBL" id="MN739530">
    <property type="protein sequence ID" value="QHT10888.1"/>
    <property type="molecule type" value="Genomic_DNA"/>
</dbReference>
<name>A0A6C0D283_9ZZZZ</name>
<protein>
    <submittedName>
        <fullName evidence="2">Uncharacterized protein</fullName>
    </submittedName>
</protein>
<proteinExistence type="predicted"/>
<evidence type="ECO:0000256" key="1">
    <source>
        <dbReference type="SAM" id="MobiDB-lite"/>
    </source>
</evidence>
<organism evidence="2">
    <name type="scientific">viral metagenome</name>
    <dbReference type="NCBI Taxonomy" id="1070528"/>
    <lineage>
        <taxon>unclassified sequences</taxon>
        <taxon>metagenomes</taxon>
        <taxon>organismal metagenomes</taxon>
    </lineage>
</organism>
<sequence length="1342" mass="154166">MPFERFEYTADEGCYTAFSDCHHDFKAKFNQNKEQVQDYLPSIANKDADHCVKSENQLFGRFLLKGLDENASAHDDDDESAEKKTGVNAILDPTKHNKFTAVPIDDLFKDEITDFYEIWSINGSEQDYLSDTTGQSYISKLLSNRGITGEVFFICDVGDPNIFLDLSRVKGEQVFYWLQNNQTLYDPATKIQWDTPAGIRYGFRKPDTNFRFCWEKFNSSCTIYDDWGTDAKHDITYDNKELMFYTNRRLYMSMLLKDKNGDVNDYKNHKAGLLITYPKSQNLFAYADGDIAEINSDGNPKGYNESAKTMKDKIQELASTLPNIAGVRTAGLITLQKVSFTNKSLSKRLGDGGQALSSLREGVKIQTFKDNVNGGFSPSNLEEKITGKANAFISFDRIAIAAAVMYHSPIVIQSIRGPLRDPVPDGSPPGTLGHLHNNKGVGFVIYIRKDLIDPIKTFNEVYDNGKIDAGFRNLKPTFDNIAGVKTKINTINERLDILYNQLNLLQMKPILDLVDSLKIAPTSFDAKKRKVYAEMDTRIQELLAFYKNYLNLFNLLGNINNIETNVSQIKTDLINEVNSNIIKLNVELTSNQITLLTMHSVDGVIDSDAGSKLITEQVLNSIKEKLDSLTKKDEKIAFVNKVLPSINVINSTIMNKSEFYEKQLKMLSNIESIIGNSSEGIVGIINLDSNPPLQGVDVSISEYADVNRVIDNLATFHETYEDIYKIRRDLVAYTRENILSSALCVNNTRSLDIDKPNYPYFVQIYEDAVIKPDESEQEKKNREARKKEEDDKFAVKMAERTKNIEDVAETHLKITSMISVIQSVNISVYSYRFLKFFVQQVDTLLKYFEENGTKWGKYILTRAKEVFDDNHFFDILVMPLPTIEDNASAALSDLPMPPQRYKEPELIQQPPTPGKYEAEEEELVKAAQVEQGRRKITSFATLRIDELIKFANHYGIDTNRLKKLDIIKKIKAVGKVALKEEAEKNLISIVSKDTIEDILVKIWNSPMEFNQTLEGGAGPYDESENKEIEEIALREQSLMYYEPKYKTYPIMETTDSFLSEKTIRGLLNKSIKSSTLYEKIYQFDIFLVSLIKLLIIIIENGVLFSEQVDRQVLTNIYRYLYNEELPDRKTSDIDKTQYFPICYDNYDEKLYSRNVFTLSGYPDINIVKMLYNYININDERLTPEYKELIYTIFPEDTEFENGKVKMPRTQSDNETQHIKFLLTIPHELKLFITKYIYNYDNLTKLKLFLHSVCQEDYKTLRILETLVLGTGTGSVSLKSGLTNRELEKKEGEQFNRIAMPVGFGGKHRTLKKRPRKTHKQRKTHYKKSHKKRSRRTRQKRYI</sequence>
<evidence type="ECO:0000313" key="2">
    <source>
        <dbReference type="EMBL" id="QHT10888.1"/>
    </source>
</evidence>
<reference evidence="2" key="1">
    <citation type="journal article" date="2020" name="Nature">
        <title>Giant virus diversity and host interactions through global metagenomics.</title>
        <authorList>
            <person name="Schulz F."/>
            <person name="Roux S."/>
            <person name="Paez-Espino D."/>
            <person name="Jungbluth S."/>
            <person name="Walsh D.A."/>
            <person name="Denef V.J."/>
            <person name="McMahon K.D."/>
            <person name="Konstantinidis K.T."/>
            <person name="Eloe-Fadrosh E.A."/>
            <person name="Kyrpides N.C."/>
            <person name="Woyke T."/>
        </authorList>
    </citation>
    <scope>NUCLEOTIDE SEQUENCE</scope>
    <source>
        <strain evidence="2">GVMAG-M-3300023174-111</strain>
    </source>
</reference>
<accession>A0A6C0D283</accession>
<feature type="region of interest" description="Disordered" evidence="1">
    <location>
        <begin position="1304"/>
        <end position="1342"/>
    </location>
</feature>